<dbReference type="AlphaFoldDB" id="A0A8T0NIU7"/>
<organism evidence="1 2">
    <name type="scientific">Panicum virgatum</name>
    <name type="common">Blackwell switchgrass</name>
    <dbReference type="NCBI Taxonomy" id="38727"/>
    <lineage>
        <taxon>Eukaryota</taxon>
        <taxon>Viridiplantae</taxon>
        <taxon>Streptophyta</taxon>
        <taxon>Embryophyta</taxon>
        <taxon>Tracheophyta</taxon>
        <taxon>Spermatophyta</taxon>
        <taxon>Magnoliopsida</taxon>
        <taxon>Liliopsida</taxon>
        <taxon>Poales</taxon>
        <taxon>Poaceae</taxon>
        <taxon>PACMAD clade</taxon>
        <taxon>Panicoideae</taxon>
        <taxon>Panicodae</taxon>
        <taxon>Paniceae</taxon>
        <taxon>Panicinae</taxon>
        <taxon>Panicum</taxon>
        <taxon>Panicum sect. Hiantes</taxon>
    </lineage>
</organism>
<name>A0A8T0NIU7_PANVG</name>
<dbReference type="EMBL" id="CM029053">
    <property type="protein sequence ID" value="KAG2548615.1"/>
    <property type="molecule type" value="Genomic_DNA"/>
</dbReference>
<evidence type="ECO:0000313" key="1">
    <source>
        <dbReference type="EMBL" id="KAG2548615.1"/>
    </source>
</evidence>
<sequence length="126" mass="14625">MVLASSVNSRREKRQRKWLVRLDDLRMEGARWCLFCDGSSTKNRGARGREDRGGGLLLKKRRSMGEGSWRAVEEAWPEERRGRVGEWSWIWSKGLFKGSTEHKGVKWTISHPFNVRENTIHATTTP</sequence>
<protein>
    <submittedName>
        <fullName evidence="1">Uncharacterized protein</fullName>
    </submittedName>
</protein>
<comment type="caution">
    <text evidence="1">The sequence shown here is derived from an EMBL/GenBank/DDBJ whole genome shotgun (WGS) entry which is preliminary data.</text>
</comment>
<evidence type="ECO:0000313" key="2">
    <source>
        <dbReference type="Proteomes" id="UP000823388"/>
    </source>
</evidence>
<accession>A0A8T0NIU7</accession>
<gene>
    <name evidence="1" type="ORF">PVAP13_9KG210785</name>
</gene>
<reference evidence="1" key="1">
    <citation type="submission" date="2020-05" db="EMBL/GenBank/DDBJ databases">
        <title>WGS assembly of Panicum virgatum.</title>
        <authorList>
            <person name="Lovell J.T."/>
            <person name="Jenkins J."/>
            <person name="Shu S."/>
            <person name="Juenger T.E."/>
            <person name="Schmutz J."/>
        </authorList>
    </citation>
    <scope>NUCLEOTIDE SEQUENCE</scope>
    <source>
        <strain evidence="1">AP13</strain>
    </source>
</reference>
<keyword evidence="2" id="KW-1185">Reference proteome</keyword>
<proteinExistence type="predicted"/>
<dbReference type="Proteomes" id="UP000823388">
    <property type="component" value="Chromosome 9K"/>
</dbReference>